<accession>A0ACD3A401</accession>
<gene>
    <name evidence="1" type="ORF">BDN72DRAFT_850429</name>
</gene>
<dbReference type="Proteomes" id="UP000308600">
    <property type="component" value="Unassembled WGS sequence"/>
</dbReference>
<evidence type="ECO:0000313" key="2">
    <source>
        <dbReference type="Proteomes" id="UP000308600"/>
    </source>
</evidence>
<name>A0ACD3A401_9AGAR</name>
<evidence type="ECO:0000313" key="1">
    <source>
        <dbReference type="EMBL" id="TFK60558.1"/>
    </source>
</evidence>
<dbReference type="EMBL" id="ML208759">
    <property type="protein sequence ID" value="TFK60558.1"/>
    <property type="molecule type" value="Genomic_DNA"/>
</dbReference>
<proteinExistence type="predicted"/>
<organism evidence="1 2">
    <name type="scientific">Pluteus cervinus</name>
    <dbReference type="NCBI Taxonomy" id="181527"/>
    <lineage>
        <taxon>Eukaryota</taxon>
        <taxon>Fungi</taxon>
        <taxon>Dikarya</taxon>
        <taxon>Basidiomycota</taxon>
        <taxon>Agaricomycotina</taxon>
        <taxon>Agaricomycetes</taxon>
        <taxon>Agaricomycetidae</taxon>
        <taxon>Agaricales</taxon>
        <taxon>Pluteineae</taxon>
        <taxon>Pluteaceae</taxon>
        <taxon>Pluteus</taxon>
    </lineage>
</organism>
<reference evidence="1 2" key="1">
    <citation type="journal article" date="2019" name="Nat. Ecol. Evol.">
        <title>Megaphylogeny resolves global patterns of mushroom evolution.</title>
        <authorList>
            <person name="Varga T."/>
            <person name="Krizsan K."/>
            <person name="Foldi C."/>
            <person name="Dima B."/>
            <person name="Sanchez-Garcia M."/>
            <person name="Sanchez-Ramirez S."/>
            <person name="Szollosi G.J."/>
            <person name="Szarkandi J.G."/>
            <person name="Papp V."/>
            <person name="Albert L."/>
            <person name="Andreopoulos W."/>
            <person name="Angelini C."/>
            <person name="Antonin V."/>
            <person name="Barry K.W."/>
            <person name="Bougher N.L."/>
            <person name="Buchanan P."/>
            <person name="Buyck B."/>
            <person name="Bense V."/>
            <person name="Catcheside P."/>
            <person name="Chovatia M."/>
            <person name="Cooper J."/>
            <person name="Damon W."/>
            <person name="Desjardin D."/>
            <person name="Finy P."/>
            <person name="Geml J."/>
            <person name="Haridas S."/>
            <person name="Hughes K."/>
            <person name="Justo A."/>
            <person name="Karasinski D."/>
            <person name="Kautmanova I."/>
            <person name="Kiss B."/>
            <person name="Kocsube S."/>
            <person name="Kotiranta H."/>
            <person name="LaButti K.M."/>
            <person name="Lechner B.E."/>
            <person name="Liimatainen K."/>
            <person name="Lipzen A."/>
            <person name="Lukacs Z."/>
            <person name="Mihaltcheva S."/>
            <person name="Morgado L.N."/>
            <person name="Niskanen T."/>
            <person name="Noordeloos M.E."/>
            <person name="Ohm R.A."/>
            <person name="Ortiz-Santana B."/>
            <person name="Ovrebo C."/>
            <person name="Racz N."/>
            <person name="Riley R."/>
            <person name="Savchenko A."/>
            <person name="Shiryaev A."/>
            <person name="Soop K."/>
            <person name="Spirin V."/>
            <person name="Szebenyi C."/>
            <person name="Tomsovsky M."/>
            <person name="Tulloss R.E."/>
            <person name="Uehling J."/>
            <person name="Grigoriev I.V."/>
            <person name="Vagvolgyi C."/>
            <person name="Papp T."/>
            <person name="Martin F.M."/>
            <person name="Miettinen O."/>
            <person name="Hibbett D.S."/>
            <person name="Nagy L.G."/>
        </authorList>
    </citation>
    <scope>NUCLEOTIDE SEQUENCE [LARGE SCALE GENOMIC DNA]</scope>
    <source>
        <strain evidence="1 2">NL-1719</strain>
    </source>
</reference>
<protein>
    <submittedName>
        <fullName evidence="1">Uncharacterized protein</fullName>
    </submittedName>
</protein>
<keyword evidence="2" id="KW-1185">Reference proteome</keyword>
<sequence>MTLNTFGRPNGRLNTAGARERVKVEPQSPSTAYDHDLENYAEYDTYQTPYNGCTLICDRDNFSSRTPSAPSDSHFASPGRIPSLPGSSESGHGPSQRDYSKTPYGPRYPGQPQRSLTTPRASITSPQRRKQEARFACSIPGCTINSTKGSDLQGHLSTHTEKPFQRHSSIFDQIPHSHANTTPYWNPPRQVEGPGIPVARTVNNNGGGGSNGHPAPPVSCDEMIACDNRAAIRDWFQLACLSLLAFLIAAS</sequence>